<evidence type="ECO:0000313" key="3">
    <source>
        <dbReference type="EMBL" id="OXR44372.1"/>
    </source>
</evidence>
<accession>A0A231H6F5</accession>
<evidence type="ECO:0000256" key="1">
    <source>
        <dbReference type="SAM" id="MobiDB-lite"/>
    </source>
</evidence>
<comment type="caution">
    <text evidence="3">The sequence shown here is derived from an EMBL/GenBank/DDBJ whole genome shotgun (WGS) entry which is preliminary data.</text>
</comment>
<dbReference type="AlphaFoldDB" id="A0A231H6F5"/>
<feature type="region of interest" description="Disordered" evidence="1">
    <location>
        <begin position="1"/>
        <end position="33"/>
    </location>
</feature>
<name>A0A231H6F5_9NOCA</name>
<dbReference type="Proteomes" id="UP000215506">
    <property type="component" value="Unassembled WGS sequence"/>
</dbReference>
<feature type="compositionally biased region" description="Polar residues" evidence="1">
    <location>
        <begin position="17"/>
        <end position="31"/>
    </location>
</feature>
<evidence type="ECO:0000259" key="2">
    <source>
        <dbReference type="SMART" id="SM00943"/>
    </source>
</evidence>
<sequence length="332" mass="35146">MPEMKNATPAAERGSRQGESTGRFQPESTASVGHISGDLLDSALDYAETGLRVFPLAPSRIGGKAPLTSNGFKSGTTDPAVIRRWWGKWPDANVGAAVPAGHIVVDLDLYKGAADVLAALEDRLGPLPDTLTCETGGGGEHRWFTVPDLTFRAPGKGIDLRCAGRGYVVMPPSVHVSGGPYVWRDESAPAAPLPAAWVDELASTRPQSATRTTGLPNPRTVGTAAWLASLPAGAPDEAMRVAIGARTLQTAMRDAAHETARDRVYFCLRLGAEGHPGAQRAVGAIMTAFLREFERRRRVGLARAESQAMALVEFERLVSGAAQRIGGSSCEN</sequence>
<dbReference type="CDD" id="cd04859">
    <property type="entry name" value="Prim_Pol"/>
    <property type="match status" value="1"/>
</dbReference>
<dbReference type="SUPFAM" id="SSF56747">
    <property type="entry name" value="Prim-pol domain"/>
    <property type="match status" value="1"/>
</dbReference>
<dbReference type="EMBL" id="NGAF01000006">
    <property type="protein sequence ID" value="OXR44372.1"/>
    <property type="molecule type" value="Genomic_DNA"/>
</dbReference>
<evidence type="ECO:0000313" key="4">
    <source>
        <dbReference type="Proteomes" id="UP000215506"/>
    </source>
</evidence>
<feature type="domain" description="DNA primase/polymerase bifunctional N-terminal" evidence="2">
    <location>
        <begin position="43"/>
        <end position="197"/>
    </location>
</feature>
<organism evidence="3 4">
    <name type="scientific">Nocardia cerradoensis</name>
    <dbReference type="NCBI Taxonomy" id="85688"/>
    <lineage>
        <taxon>Bacteria</taxon>
        <taxon>Bacillati</taxon>
        <taxon>Actinomycetota</taxon>
        <taxon>Actinomycetes</taxon>
        <taxon>Mycobacteriales</taxon>
        <taxon>Nocardiaceae</taxon>
        <taxon>Nocardia</taxon>
    </lineage>
</organism>
<keyword evidence="4" id="KW-1185">Reference proteome</keyword>
<dbReference type="InterPro" id="IPR015330">
    <property type="entry name" value="DNA_primase/pol_bifunc_N"/>
</dbReference>
<dbReference type="Pfam" id="PF09250">
    <property type="entry name" value="Prim-Pol"/>
    <property type="match status" value="1"/>
</dbReference>
<dbReference type="SMART" id="SM00943">
    <property type="entry name" value="Prim-Pol"/>
    <property type="match status" value="1"/>
</dbReference>
<reference evidence="3 4" key="1">
    <citation type="submission" date="2017-07" db="EMBL/GenBank/DDBJ databases">
        <title>First draft Genome Sequence of Nocardia cerradoensis isolated from human infection.</title>
        <authorList>
            <person name="Carrasco G."/>
        </authorList>
    </citation>
    <scope>NUCLEOTIDE SEQUENCE [LARGE SCALE GENOMIC DNA]</scope>
    <source>
        <strain evidence="3 4">CNM20130759</strain>
    </source>
</reference>
<gene>
    <name evidence="3" type="ORF">B7C42_03161</name>
</gene>
<proteinExistence type="predicted"/>
<protein>
    <recommendedName>
        <fullName evidence="2">DNA primase/polymerase bifunctional N-terminal domain-containing protein</fullName>
    </recommendedName>
</protein>